<proteinExistence type="inferred from homology"/>
<dbReference type="GO" id="GO:0003995">
    <property type="term" value="F:acyl-CoA dehydrogenase activity"/>
    <property type="evidence" value="ECO:0007669"/>
    <property type="project" value="TreeGrafter"/>
</dbReference>
<feature type="domain" description="Acyl-CoA dehydrogenase/oxidase N-terminal" evidence="5">
    <location>
        <begin position="36"/>
        <end position="145"/>
    </location>
</feature>
<dbReference type="InterPro" id="IPR037069">
    <property type="entry name" value="AcylCoA_DH/ox_N_sf"/>
</dbReference>
<organism evidence="6 7">
    <name type="scientific">Meloidogyne javanica</name>
    <name type="common">Root-knot nematode worm</name>
    <dbReference type="NCBI Taxonomy" id="6303"/>
    <lineage>
        <taxon>Eukaryota</taxon>
        <taxon>Metazoa</taxon>
        <taxon>Ecdysozoa</taxon>
        <taxon>Nematoda</taxon>
        <taxon>Chromadorea</taxon>
        <taxon>Rhabditida</taxon>
        <taxon>Tylenchina</taxon>
        <taxon>Tylenchomorpha</taxon>
        <taxon>Tylenchoidea</taxon>
        <taxon>Meloidogynidae</taxon>
        <taxon>Meloidogyninae</taxon>
        <taxon>Meloidogyne</taxon>
        <taxon>Meloidogyne incognita group</taxon>
    </lineage>
</organism>
<keyword evidence="6" id="KW-1185">Reference proteome</keyword>
<dbReference type="PANTHER" id="PTHR43884:SF12">
    <property type="entry name" value="ISOVALERYL-COA DEHYDROGENASE, MITOCHONDRIAL-RELATED"/>
    <property type="match status" value="1"/>
</dbReference>
<evidence type="ECO:0000313" key="7">
    <source>
        <dbReference type="WBParaSite" id="scaffold1375_cov215.g3008"/>
    </source>
</evidence>
<evidence type="ECO:0000313" key="6">
    <source>
        <dbReference type="Proteomes" id="UP000887561"/>
    </source>
</evidence>
<dbReference type="GO" id="GO:0050660">
    <property type="term" value="F:flavin adenine dinucleotide binding"/>
    <property type="evidence" value="ECO:0007669"/>
    <property type="project" value="InterPro"/>
</dbReference>
<dbReference type="Pfam" id="PF02771">
    <property type="entry name" value="Acyl-CoA_dh_N"/>
    <property type="match status" value="1"/>
</dbReference>
<keyword evidence="3" id="KW-0285">Flavoprotein</keyword>
<dbReference type="AlphaFoldDB" id="A0A915LKU8"/>
<sequence length="175" mass="19287">MTVNLSHRLLSNKLVCYLMRNVPLFSSKRLLSFDLTEQQKKLKNKAKQFSKQTILPKAVEYDTKVEFPSKIIKQVHSRGLMNSLVPVEYGGLGYDLLSRVLISEVLAYGCTGVGVTMLGNDLAATPLLLGGREDQKKKYLGQLTSEPVLASYCVSKPNGSNGNELDLSAVHKGNE</sequence>
<evidence type="ECO:0000256" key="1">
    <source>
        <dbReference type="ARBA" id="ARBA00001974"/>
    </source>
</evidence>
<protein>
    <submittedName>
        <fullName evidence="7">Acyl-CoA dehydrogenase/oxidase N-terminal domain-containing protein</fullName>
    </submittedName>
</protein>
<dbReference type="PANTHER" id="PTHR43884">
    <property type="entry name" value="ACYL-COA DEHYDROGENASE"/>
    <property type="match status" value="1"/>
</dbReference>
<dbReference type="Proteomes" id="UP000887561">
    <property type="component" value="Unplaced"/>
</dbReference>
<dbReference type="Gene3D" id="1.10.540.10">
    <property type="entry name" value="Acyl-CoA dehydrogenase/oxidase, N-terminal domain"/>
    <property type="match status" value="1"/>
</dbReference>
<dbReference type="InterPro" id="IPR013786">
    <property type="entry name" value="AcylCoA_DH/ox_N"/>
</dbReference>
<accession>A0A915LKU8</accession>
<evidence type="ECO:0000256" key="4">
    <source>
        <dbReference type="ARBA" id="ARBA00022827"/>
    </source>
</evidence>
<dbReference type="InterPro" id="IPR009100">
    <property type="entry name" value="AcylCoA_DH/oxidase_NM_dom_sf"/>
</dbReference>
<keyword evidence="4" id="KW-0274">FAD</keyword>
<dbReference type="FunFam" id="1.10.540.10:FF:000026">
    <property type="entry name" value="Acyl-CoA dehydrogenase medium chain"/>
    <property type="match status" value="1"/>
</dbReference>
<evidence type="ECO:0000256" key="2">
    <source>
        <dbReference type="ARBA" id="ARBA00009347"/>
    </source>
</evidence>
<comment type="cofactor">
    <cofactor evidence="1">
        <name>FAD</name>
        <dbReference type="ChEBI" id="CHEBI:57692"/>
    </cofactor>
</comment>
<comment type="similarity">
    <text evidence="2">Belongs to the acyl-CoA dehydrogenase family.</text>
</comment>
<reference evidence="7" key="1">
    <citation type="submission" date="2022-11" db="UniProtKB">
        <authorList>
            <consortium name="WormBaseParasite"/>
        </authorList>
    </citation>
    <scope>IDENTIFICATION</scope>
</reference>
<name>A0A915LKU8_MELJA</name>
<dbReference type="WBParaSite" id="scaffold1375_cov215.g3008">
    <property type="protein sequence ID" value="scaffold1375_cov215.g3008"/>
    <property type="gene ID" value="scaffold1375_cov215.g3008"/>
</dbReference>
<evidence type="ECO:0000256" key="3">
    <source>
        <dbReference type="ARBA" id="ARBA00022630"/>
    </source>
</evidence>
<dbReference type="SUPFAM" id="SSF56645">
    <property type="entry name" value="Acyl-CoA dehydrogenase NM domain-like"/>
    <property type="match status" value="1"/>
</dbReference>
<evidence type="ECO:0000259" key="5">
    <source>
        <dbReference type="Pfam" id="PF02771"/>
    </source>
</evidence>